<dbReference type="Gene3D" id="1.10.3110.10">
    <property type="entry name" value="protoporphyrinogen ix oxidase, domain 3"/>
    <property type="match status" value="1"/>
</dbReference>
<dbReference type="RefSeq" id="WP_185126609.1">
    <property type="nucleotide sequence ID" value="NZ_CAJEWD010000009.1"/>
</dbReference>
<dbReference type="InterPro" id="IPR002937">
    <property type="entry name" value="Amino_oxidase"/>
</dbReference>
<keyword evidence="14" id="KW-1185">Reference proteome</keyword>
<feature type="domain" description="Amine oxidase" evidence="12">
    <location>
        <begin position="11"/>
        <end position="455"/>
    </location>
</feature>
<evidence type="ECO:0000256" key="8">
    <source>
        <dbReference type="ARBA" id="ARBA00022827"/>
    </source>
</evidence>
<comment type="cofactor">
    <cofactor evidence="2 11">
        <name>FAD</name>
        <dbReference type="ChEBI" id="CHEBI:57692"/>
    </cofactor>
</comment>
<comment type="subcellular location">
    <subcellularLocation>
        <location evidence="11">Cytoplasm</location>
    </subcellularLocation>
</comment>
<dbReference type="Gene3D" id="3.90.660.20">
    <property type="entry name" value="Protoporphyrinogen oxidase, mitochondrial, domain 2"/>
    <property type="match status" value="1"/>
</dbReference>
<dbReference type="InterPro" id="IPR036188">
    <property type="entry name" value="FAD/NAD-bd_sf"/>
</dbReference>
<sequence>MKNIAIIGAGITGLSSMYYLLTGNQDYRVDIFEKSDRAGGKVKTHIQDGYTIELGPESYLSRKQIMTDLAEEIGLGHTLVRNETGQSYIYTKNQLFPVPMGTMLGVPMEFKALLSTELISWPGKLKASLEYFKDTMPLYKDISVGEFFRHRFGNEVLENMIEPLLSGVYGTNIDQLSLMSTYPNFKKTEQYYGSLMKGLPIERSLKPQAPKKKVGQFYQFSDGLQSFIDRLVEVNIEKGGQINFQADVTDIEKLDDGYRVTVNGESQVYDEVIVTTPHFQYKRWFDDKEFEYFKHMEATSVATVVMAFDQEQVNNSIDGTGFVVSRNMDTVITACTWTNKKWKHSTPSGKALLRAYVGRPGDFIVHEKSDEDIIRLVRKDLDQIMNIEGEPNFSIVTRLPNSMPNYFVGHKRMIDEIQDYVGETYPGLHLIGASHYAVGLPDCVQTAKDTADKILNMSLDF</sequence>
<evidence type="ECO:0000256" key="4">
    <source>
        <dbReference type="ARBA" id="ARBA00008310"/>
    </source>
</evidence>
<dbReference type="NCBIfam" id="NF008845">
    <property type="entry name" value="PRK11883.1-5"/>
    <property type="match status" value="1"/>
</dbReference>
<dbReference type="EC" id="1.3.3.15" evidence="5 11"/>
<dbReference type="GO" id="GO:0004729">
    <property type="term" value="F:oxygen-dependent protoporphyrinogen oxidase activity"/>
    <property type="evidence" value="ECO:0007669"/>
    <property type="project" value="UniProtKB-UniRule"/>
</dbReference>
<comment type="caution">
    <text evidence="13">The sequence shown here is derived from an EMBL/GenBank/DDBJ whole genome shotgun (WGS) entry which is preliminary data.</text>
</comment>
<dbReference type="Proteomes" id="UP000589351">
    <property type="component" value="Unassembled WGS sequence"/>
</dbReference>
<protein>
    <recommendedName>
        <fullName evidence="6 11">Coproporphyrinogen III oxidase</fullName>
        <ecNumber evidence="5 11">1.3.3.15</ecNumber>
    </recommendedName>
</protein>
<dbReference type="Pfam" id="PF01593">
    <property type="entry name" value="Amino_oxidase"/>
    <property type="match status" value="1"/>
</dbReference>
<evidence type="ECO:0000256" key="5">
    <source>
        <dbReference type="ARBA" id="ARBA00012402"/>
    </source>
</evidence>
<accession>A0A6V7RSK2</accession>
<name>A0A6V7RSK2_9STAP</name>
<evidence type="ECO:0000313" key="14">
    <source>
        <dbReference type="Proteomes" id="UP000589351"/>
    </source>
</evidence>
<keyword evidence="8 11" id="KW-0274">FAD</keyword>
<keyword evidence="9 11" id="KW-0560">Oxidoreductase</keyword>
<evidence type="ECO:0000256" key="6">
    <source>
        <dbReference type="ARBA" id="ARBA00019046"/>
    </source>
</evidence>
<keyword evidence="7 11" id="KW-0285">Flavoprotein</keyword>
<evidence type="ECO:0000259" key="12">
    <source>
        <dbReference type="Pfam" id="PF01593"/>
    </source>
</evidence>
<evidence type="ECO:0000313" key="13">
    <source>
        <dbReference type="EMBL" id="CAD2081301.1"/>
    </source>
</evidence>
<dbReference type="PANTHER" id="PTHR42923">
    <property type="entry name" value="PROTOPORPHYRINOGEN OXIDASE"/>
    <property type="match status" value="1"/>
</dbReference>
<evidence type="ECO:0000256" key="3">
    <source>
        <dbReference type="ARBA" id="ARBA00004744"/>
    </source>
</evidence>
<dbReference type="InterPro" id="IPR050464">
    <property type="entry name" value="Zeta_carotene_desat/Oxidored"/>
</dbReference>
<keyword evidence="10 11" id="KW-0350">Heme biosynthesis</keyword>
<proteinExistence type="inferred from homology"/>
<dbReference type="GO" id="GO:0006783">
    <property type="term" value="P:heme biosynthetic process"/>
    <property type="evidence" value="ECO:0007669"/>
    <property type="project" value="UniProtKB-UniRule"/>
</dbReference>
<dbReference type="Gene3D" id="3.50.50.60">
    <property type="entry name" value="FAD/NAD(P)-binding domain"/>
    <property type="match status" value="1"/>
</dbReference>
<evidence type="ECO:0000256" key="11">
    <source>
        <dbReference type="RuleBase" id="RU364052"/>
    </source>
</evidence>
<dbReference type="InterPro" id="IPR004572">
    <property type="entry name" value="Protoporphyrinogen_oxidase"/>
</dbReference>
<dbReference type="GO" id="GO:0005737">
    <property type="term" value="C:cytoplasm"/>
    <property type="evidence" value="ECO:0007669"/>
    <property type="project" value="UniProtKB-SubCell"/>
</dbReference>
<gene>
    <name evidence="13" type="primary">hemY</name>
    <name evidence="13" type="ORF">JEODO184_02103</name>
</gene>
<comment type="catalytic activity">
    <reaction evidence="1">
        <text>coproporphyrinogen III + 3 O2 = coproporphyrin III + 3 H2O2</text>
        <dbReference type="Rhea" id="RHEA:43436"/>
        <dbReference type="ChEBI" id="CHEBI:15379"/>
        <dbReference type="ChEBI" id="CHEBI:16240"/>
        <dbReference type="ChEBI" id="CHEBI:57309"/>
        <dbReference type="ChEBI" id="CHEBI:131725"/>
        <dbReference type="EC" id="1.3.3.15"/>
    </reaction>
    <physiologicalReaction direction="left-to-right" evidence="1">
        <dbReference type="Rhea" id="RHEA:43437"/>
    </physiologicalReaction>
</comment>
<dbReference type="NCBIfam" id="TIGR00562">
    <property type="entry name" value="proto_IX_ox"/>
    <property type="match status" value="1"/>
</dbReference>
<dbReference type="AlphaFoldDB" id="A0A6V7RSK2"/>
<dbReference type="PANTHER" id="PTHR42923:SF3">
    <property type="entry name" value="PROTOPORPHYRINOGEN OXIDASE"/>
    <property type="match status" value="1"/>
</dbReference>
<organism evidence="13 14">
    <name type="scientific">Jeotgalicoccus meleagridis</name>
    <dbReference type="NCBI Taxonomy" id="2759181"/>
    <lineage>
        <taxon>Bacteria</taxon>
        <taxon>Bacillati</taxon>
        <taxon>Bacillota</taxon>
        <taxon>Bacilli</taxon>
        <taxon>Bacillales</taxon>
        <taxon>Staphylococcaceae</taxon>
        <taxon>Jeotgalicoccus</taxon>
    </lineage>
</organism>
<reference evidence="13 14" key="1">
    <citation type="submission" date="2020-07" db="EMBL/GenBank/DDBJ databases">
        <authorList>
            <person name="Criscuolo A."/>
        </authorList>
    </citation>
    <scope>NUCLEOTIDE SEQUENCE [LARGE SCALE GENOMIC DNA]</scope>
    <source>
        <strain evidence="13">CIP111649</strain>
    </source>
</reference>
<evidence type="ECO:0000256" key="1">
    <source>
        <dbReference type="ARBA" id="ARBA00001755"/>
    </source>
</evidence>
<evidence type="ECO:0000256" key="2">
    <source>
        <dbReference type="ARBA" id="ARBA00001974"/>
    </source>
</evidence>
<dbReference type="SUPFAM" id="SSF51905">
    <property type="entry name" value="FAD/NAD(P)-binding domain"/>
    <property type="match status" value="1"/>
</dbReference>
<comment type="function">
    <text evidence="11">Involved in coproporphyrin-dependent heme b biosynthesis. Catalyzes the oxidation of coproporphyrinogen III to coproporphyrin III.</text>
</comment>
<dbReference type="SUPFAM" id="SSF54373">
    <property type="entry name" value="FAD-linked reductases, C-terminal domain"/>
    <property type="match status" value="1"/>
</dbReference>
<comment type="pathway">
    <text evidence="3 11">Porphyrin-containing compound metabolism; protoheme biosynthesis.</text>
</comment>
<evidence type="ECO:0000256" key="7">
    <source>
        <dbReference type="ARBA" id="ARBA00022630"/>
    </source>
</evidence>
<comment type="similarity">
    <text evidence="4 11">Belongs to the protoporphyrinogen/coproporphyrinogen oxidase family. Coproporphyrinogen III oxidase subfamily.</text>
</comment>
<dbReference type="UniPathway" id="UPA00252"/>
<dbReference type="EMBL" id="CAJEWD010000009">
    <property type="protein sequence ID" value="CAD2081301.1"/>
    <property type="molecule type" value="Genomic_DNA"/>
</dbReference>
<keyword evidence="11" id="KW-0963">Cytoplasm</keyword>
<evidence type="ECO:0000256" key="10">
    <source>
        <dbReference type="ARBA" id="ARBA00023133"/>
    </source>
</evidence>
<evidence type="ECO:0000256" key="9">
    <source>
        <dbReference type="ARBA" id="ARBA00023002"/>
    </source>
</evidence>